<evidence type="ECO:0000256" key="1">
    <source>
        <dbReference type="SAM" id="Phobius"/>
    </source>
</evidence>
<keyword evidence="1" id="KW-0472">Membrane</keyword>
<dbReference type="RefSeq" id="WP_137092415.1">
    <property type="nucleotide sequence ID" value="NZ_CP028923.1"/>
</dbReference>
<reference evidence="2 3" key="1">
    <citation type="submission" date="2018-04" db="EMBL/GenBank/DDBJ databases">
        <title>Complete genome uncultured novel isolate.</title>
        <authorList>
            <person name="Merlino G."/>
        </authorList>
    </citation>
    <scope>NUCLEOTIDE SEQUENCE [LARGE SCALE GENOMIC DNA]</scope>
    <source>
        <strain evidence="3">R1DC9</strain>
    </source>
</reference>
<keyword evidence="3" id="KW-1185">Reference proteome</keyword>
<proteinExistence type="predicted"/>
<evidence type="ECO:0000313" key="2">
    <source>
        <dbReference type="EMBL" id="QCK16822.1"/>
    </source>
</evidence>
<sequence length="79" mass="8692">MKITKNEILYTAGAFLVSYGVKAGLKYGYKKIYGEKLPDNPEKSGIDATQAIIWTVGISALGGLAKLLYRKNMYSLKES</sequence>
<feature type="transmembrane region" description="Helical" evidence="1">
    <location>
        <begin position="7"/>
        <end position="29"/>
    </location>
</feature>
<dbReference type="KEGG" id="fpf:DCC35_19830"/>
<evidence type="ECO:0008006" key="4">
    <source>
        <dbReference type="Google" id="ProtNLM"/>
    </source>
</evidence>
<organism evidence="2 3">
    <name type="scientific">Mangrovivirga cuniculi</name>
    <dbReference type="NCBI Taxonomy" id="2715131"/>
    <lineage>
        <taxon>Bacteria</taxon>
        <taxon>Pseudomonadati</taxon>
        <taxon>Bacteroidota</taxon>
        <taxon>Cytophagia</taxon>
        <taxon>Cytophagales</taxon>
        <taxon>Mangrovivirgaceae</taxon>
        <taxon>Mangrovivirga</taxon>
    </lineage>
</organism>
<keyword evidence="1" id="KW-0812">Transmembrane</keyword>
<dbReference type="EMBL" id="CP028923">
    <property type="protein sequence ID" value="QCK16822.1"/>
    <property type="molecule type" value="Genomic_DNA"/>
</dbReference>
<dbReference type="AlphaFoldDB" id="A0A4D7JWD5"/>
<protein>
    <recommendedName>
        <fullName evidence="4">DUF4235 domain-containing protein</fullName>
    </recommendedName>
</protein>
<gene>
    <name evidence="2" type="ORF">DCC35_19830</name>
</gene>
<name>A0A4D7JWD5_9BACT</name>
<feature type="transmembrane region" description="Helical" evidence="1">
    <location>
        <begin position="49"/>
        <end position="69"/>
    </location>
</feature>
<dbReference type="OrthoDB" id="9807115at2"/>
<evidence type="ECO:0000313" key="3">
    <source>
        <dbReference type="Proteomes" id="UP000298616"/>
    </source>
</evidence>
<accession>A0A4D7JWD5</accession>
<dbReference type="Proteomes" id="UP000298616">
    <property type="component" value="Chromosome"/>
</dbReference>
<keyword evidence="1" id="KW-1133">Transmembrane helix</keyword>